<evidence type="ECO:0000256" key="3">
    <source>
        <dbReference type="ARBA" id="ARBA00022692"/>
    </source>
</evidence>
<dbReference type="PROSITE" id="PS01023">
    <property type="entry name" value="PTR2_2"/>
    <property type="match status" value="1"/>
</dbReference>
<comment type="similarity">
    <text evidence="2 7">Belongs to the major facilitator superfamily. Proton-dependent oligopeptide transporter (POT/PTR) (TC 2.A.17) family.</text>
</comment>
<keyword evidence="4" id="KW-0571">Peptide transport</keyword>
<feature type="transmembrane region" description="Helical" evidence="8">
    <location>
        <begin position="344"/>
        <end position="366"/>
    </location>
</feature>
<feature type="transmembrane region" description="Helical" evidence="8">
    <location>
        <begin position="136"/>
        <end position="159"/>
    </location>
</feature>
<keyword evidence="5 8" id="KW-1133">Transmembrane helix</keyword>
<feature type="transmembrane region" description="Helical" evidence="8">
    <location>
        <begin position="372"/>
        <end position="401"/>
    </location>
</feature>
<dbReference type="EMBL" id="JAKIKS010000036">
    <property type="protein sequence ID" value="MCL1124974.1"/>
    <property type="molecule type" value="Genomic_DNA"/>
</dbReference>
<dbReference type="InterPro" id="IPR020846">
    <property type="entry name" value="MFS_dom"/>
</dbReference>
<feature type="transmembrane region" description="Helical" evidence="8">
    <location>
        <begin position="98"/>
        <end position="115"/>
    </location>
</feature>
<feature type="transmembrane region" description="Helical" evidence="8">
    <location>
        <begin position="299"/>
        <end position="323"/>
    </location>
</feature>
<evidence type="ECO:0000259" key="9">
    <source>
        <dbReference type="PROSITE" id="PS50850"/>
    </source>
</evidence>
<dbReference type="InterPro" id="IPR036259">
    <property type="entry name" value="MFS_trans_sf"/>
</dbReference>
<feature type="transmembrane region" description="Helical" evidence="8">
    <location>
        <begin position="230"/>
        <end position="248"/>
    </location>
</feature>
<dbReference type="PANTHER" id="PTHR11654">
    <property type="entry name" value="OLIGOPEPTIDE TRANSPORTER-RELATED"/>
    <property type="match status" value="1"/>
</dbReference>
<dbReference type="Gene3D" id="1.20.1250.20">
    <property type="entry name" value="MFS general substrate transporter like domains"/>
    <property type="match status" value="1"/>
</dbReference>
<dbReference type="NCBIfam" id="TIGR00924">
    <property type="entry name" value="yjdL_sub1_fam"/>
    <property type="match status" value="1"/>
</dbReference>
<feature type="transmembrane region" description="Helical" evidence="8">
    <location>
        <begin position="165"/>
        <end position="185"/>
    </location>
</feature>
<evidence type="ECO:0000256" key="4">
    <source>
        <dbReference type="ARBA" id="ARBA00022856"/>
    </source>
</evidence>
<keyword evidence="4" id="KW-0653">Protein transport</keyword>
<dbReference type="PROSITE" id="PS50850">
    <property type="entry name" value="MFS"/>
    <property type="match status" value="1"/>
</dbReference>
<keyword evidence="7" id="KW-0813">Transport</keyword>
<dbReference type="InterPro" id="IPR000109">
    <property type="entry name" value="POT_fam"/>
</dbReference>
<evidence type="ECO:0000256" key="7">
    <source>
        <dbReference type="RuleBase" id="RU003755"/>
    </source>
</evidence>
<dbReference type="InterPro" id="IPR018456">
    <property type="entry name" value="PTR2_symporter_CS"/>
</dbReference>
<protein>
    <submittedName>
        <fullName evidence="10">Peptide MFS transporter</fullName>
    </submittedName>
</protein>
<evidence type="ECO:0000256" key="5">
    <source>
        <dbReference type="ARBA" id="ARBA00022989"/>
    </source>
</evidence>
<evidence type="ECO:0000256" key="2">
    <source>
        <dbReference type="ARBA" id="ARBA00005982"/>
    </source>
</evidence>
<evidence type="ECO:0000256" key="6">
    <source>
        <dbReference type="ARBA" id="ARBA00023136"/>
    </source>
</evidence>
<dbReference type="CDD" id="cd17346">
    <property type="entry name" value="MFS_DtpA_like"/>
    <property type="match status" value="1"/>
</dbReference>
<dbReference type="Proteomes" id="UP001203423">
    <property type="component" value="Unassembled WGS sequence"/>
</dbReference>
<keyword evidence="6 8" id="KW-0472">Membrane</keyword>
<name>A0ABT0LBM5_9GAMM</name>
<feature type="transmembrane region" description="Helical" evidence="8">
    <location>
        <begin position="47"/>
        <end position="67"/>
    </location>
</feature>
<proteinExistence type="inferred from homology"/>
<comment type="subcellular location">
    <subcellularLocation>
        <location evidence="1 7">Membrane</location>
        <topology evidence="1 7">Multi-pass membrane protein</topology>
    </subcellularLocation>
</comment>
<evidence type="ECO:0000313" key="11">
    <source>
        <dbReference type="Proteomes" id="UP001203423"/>
    </source>
</evidence>
<evidence type="ECO:0000256" key="8">
    <source>
        <dbReference type="SAM" id="Phobius"/>
    </source>
</evidence>
<feature type="transmembrane region" description="Helical" evidence="8">
    <location>
        <begin position="446"/>
        <end position="472"/>
    </location>
</feature>
<dbReference type="RefSeq" id="WP_248940250.1">
    <property type="nucleotide sequence ID" value="NZ_JAKIKS010000036.1"/>
</dbReference>
<reference evidence="10 11" key="1">
    <citation type="submission" date="2022-01" db="EMBL/GenBank/DDBJ databases">
        <title>Whole genome-based taxonomy of the Shewanellaceae.</title>
        <authorList>
            <person name="Martin-Rodriguez A.J."/>
        </authorList>
    </citation>
    <scope>NUCLEOTIDE SEQUENCE [LARGE SCALE GENOMIC DNA]</scope>
    <source>
        <strain evidence="10 11">DSM 17177</strain>
    </source>
</reference>
<dbReference type="Pfam" id="PF00854">
    <property type="entry name" value="PTR2"/>
    <property type="match status" value="1"/>
</dbReference>
<feature type="transmembrane region" description="Helical" evidence="8">
    <location>
        <begin position="260"/>
        <end position="279"/>
    </location>
</feature>
<feature type="transmembrane region" description="Helical" evidence="8">
    <location>
        <begin position="197"/>
        <end position="224"/>
    </location>
</feature>
<feature type="transmembrane region" description="Helical" evidence="8">
    <location>
        <begin position="74"/>
        <end position="92"/>
    </location>
</feature>
<comment type="caution">
    <text evidence="10">The sequence shown here is derived from an EMBL/GenBank/DDBJ whole genome shotgun (WGS) entry which is preliminary data.</text>
</comment>
<feature type="domain" description="Major facilitator superfamily (MFS) profile" evidence="9">
    <location>
        <begin position="1"/>
        <end position="477"/>
    </location>
</feature>
<accession>A0ABT0LBM5</accession>
<dbReference type="SUPFAM" id="SSF103473">
    <property type="entry name" value="MFS general substrate transporter"/>
    <property type="match status" value="1"/>
</dbReference>
<evidence type="ECO:0000313" key="10">
    <source>
        <dbReference type="EMBL" id="MCL1124974.1"/>
    </source>
</evidence>
<keyword evidence="3 7" id="KW-0812">Transmembrane</keyword>
<evidence type="ECO:0000256" key="1">
    <source>
        <dbReference type="ARBA" id="ARBA00004141"/>
    </source>
</evidence>
<feature type="transmembrane region" description="Helical" evidence="8">
    <location>
        <begin position="408"/>
        <end position="434"/>
    </location>
</feature>
<keyword evidence="11" id="KW-1185">Reference proteome</keyword>
<dbReference type="InterPro" id="IPR005279">
    <property type="entry name" value="Dipep/tripep_permease"/>
</dbReference>
<sequence>MSVAMVNKKKFRVMFFIEMWERFAFYGFQTLFMLFIAQEKLPSQEAYMIFGIFSALLYTSPVIGGVLADRVIGLKRGLLLGTIVLILGYFILSISTTMNMIIAALSLIAIGNGFFKPTPSAIVAKIYDQDATQSKVAFTYFYMSINIGGIPALTITPLIAIYSSYHLAFFLSVIGMLLGLGNYLFKRHLFDDVNSAGDLLALTTVKIIAISVTLLLLFSLFNLILHFLNISFYMLLIFSLMVFFYLIIINQSSPTKEVKFKFYVGIILLLESVAFWVVYNQMFSTILMFSAKNVDLYLLGFRLSPANLVIAEGLAIVIFSPAIAKFYTMLKRNKMKLTVPFQYAIGQVFAGMSMLILVLAGTFFSHNAQINLFWVVGALACFAVGEILISALALSMVALYFPKKINAFCLGVFFLTVAAGGAIAGKLAALFVAFPKSTAVTKSLSIYVNYFLWLGVISAAFGLLYLLVAIAIQRAAKRMQVNID</sequence>
<organism evidence="10 11">
    <name type="scientific">Shewanella surugensis</name>
    <dbReference type="NCBI Taxonomy" id="212020"/>
    <lineage>
        <taxon>Bacteria</taxon>
        <taxon>Pseudomonadati</taxon>
        <taxon>Pseudomonadota</taxon>
        <taxon>Gammaproteobacteria</taxon>
        <taxon>Alteromonadales</taxon>
        <taxon>Shewanellaceae</taxon>
        <taxon>Shewanella</taxon>
    </lineage>
</organism>
<gene>
    <name evidence="10" type="ORF">L2764_10925</name>
</gene>